<keyword evidence="1" id="KW-1133">Transmembrane helix</keyword>
<keyword evidence="3" id="KW-1185">Reference proteome</keyword>
<reference evidence="2 3" key="1">
    <citation type="submission" date="2019-04" db="EMBL/GenBank/DDBJ databases">
        <title>Friends and foes A comparative genomics studyof 23 Aspergillus species from section Flavi.</title>
        <authorList>
            <consortium name="DOE Joint Genome Institute"/>
            <person name="Kjaerbolling I."/>
            <person name="Vesth T."/>
            <person name="Frisvad J.C."/>
            <person name="Nybo J.L."/>
            <person name="Theobald S."/>
            <person name="Kildgaard S."/>
            <person name="Isbrandt T."/>
            <person name="Kuo A."/>
            <person name="Sato A."/>
            <person name="Lyhne E.K."/>
            <person name="Kogle M.E."/>
            <person name="Wiebenga A."/>
            <person name="Kun R.S."/>
            <person name="Lubbers R.J."/>
            <person name="Makela M.R."/>
            <person name="Barry K."/>
            <person name="Chovatia M."/>
            <person name="Clum A."/>
            <person name="Daum C."/>
            <person name="Haridas S."/>
            <person name="He G."/>
            <person name="LaButti K."/>
            <person name="Lipzen A."/>
            <person name="Mondo S."/>
            <person name="Riley R."/>
            <person name="Salamov A."/>
            <person name="Simmons B.A."/>
            <person name="Magnuson J.K."/>
            <person name="Henrissat B."/>
            <person name="Mortensen U.H."/>
            <person name="Larsen T.O."/>
            <person name="Devries R.P."/>
            <person name="Grigoriev I.V."/>
            <person name="Machida M."/>
            <person name="Baker S.E."/>
            <person name="Andersen M.R."/>
        </authorList>
    </citation>
    <scope>NUCLEOTIDE SEQUENCE [LARGE SCALE GENOMIC DNA]</scope>
    <source>
        <strain evidence="2 3">IBT 29228</strain>
    </source>
</reference>
<name>A0A5N7B771_9EURO</name>
<organism evidence="2 3">
    <name type="scientific">Aspergillus bertholletiae</name>
    <dbReference type="NCBI Taxonomy" id="1226010"/>
    <lineage>
        <taxon>Eukaryota</taxon>
        <taxon>Fungi</taxon>
        <taxon>Dikarya</taxon>
        <taxon>Ascomycota</taxon>
        <taxon>Pezizomycotina</taxon>
        <taxon>Eurotiomycetes</taxon>
        <taxon>Eurotiomycetidae</taxon>
        <taxon>Eurotiales</taxon>
        <taxon>Aspergillaceae</taxon>
        <taxon>Aspergillus</taxon>
        <taxon>Aspergillus subgen. Circumdati</taxon>
    </lineage>
</organism>
<feature type="transmembrane region" description="Helical" evidence="1">
    <location>
        <begin position="114"/>
        <end position="139"/>
    </location>
</feature>
<keyword evidence="1" id="KW-0812">Transmembrane</keyword>
<sequence length="141" mass="15458">MRRSGSAEAWWKIRPGGAGRRAEGASYAEWGNVLGARSGSARGASKQPHAYRGLIAIRGNEGLALGVDLMVESKEIESLDFNRGVERWDAVCSPHLLGIVLSWSTRGSLIKRGFLFGMYLVALCQLFKLCFAFCESLNIHL</sequence>
<accession>A0A5N7B771</accession>
<gene>
    <name evidence="2" type="ORF">BDV26DRAFT_263694</name>
</gene>
<dbReference type="AlphaFoldDB" id="A0A5N7B771"/>
<dbReference type="Proteomes" id="UP000326198">
    <property type="component" value="Unassembled WGS sequence"/>
</dbReference>
<keyword evidence="1" id="KW-0472">Membrane</keyword>
<evidence type="ECO:0000313" key="3">
    <source>
        <dbReference type="Proteomes" id="UP000326198"/>
    </source>
</evidence>
<dbReference type="EMBL" id="ML736224">
    <property type="protein sequence ID" value="KAE8377368.1"/>
    <property type="molecule type" value="Genomic_DNA"/>
</dbReference>
<evidence type="ECO:0000256" key="1">
    <source>
        <dbReference type="SAM" id="Phobius"/>
    </source>
</evidence>
<protein>
    <submittedName>
        <fullName evidence="2">Uncharacterized protein</fullName>
    </submittedName>
</protein>
<evidence type="ECO:0000313" key="2">
    <source>
        <dbReference type="EMBL" id="KAE8377368.1"/>
    </source>
</evidence>
<proteinExistence type="predicted"/>